<evidence type="ECO:0000256" key="4">
    <source>
        <dbReference type="ARBA" id="ARBA00023163"/>
    </source>
</evidence>
<comment type="caution">
    <text evidence="6">The sequence shown here is derived from an EMBL/GenBank/DDBJ whole genome shotgun (WGS) entry which is preliminary data.</text>
</comment>
<dbReference type="InterPro" id="IPR028082">
    <property type="entry name" value="Peripla_BP_I"/>
</dbReference>
<organism evidence="6 7">
    <name type="scientific">Staphylococcus shinii</name>
    <dbReference type="NCBI Taxonomy" id="2912228"/>
    <lineage>
        <taxon>Bacteria</taxon>
        <taxon>Bacillati</taxon>
        <taxon>Bacillota</taxon>
        <taxon>Bacilli</taxon>
        <taxon>Bacillales</taxon>
        <taxon>Staphylococcaceae</taxon>
        <taxon>Staphylococcus</taxon>
    </lineage>
</organism>
<keyword evidence="1" id="KW-0678">Repressor</keyword>
<dbReference type="SUPFAM" id="SSF47413">
    <property type="entry name" value="lambda repressor-like DNA-binding domains"/>
    <property type="match status" value="1"/>
</dbReference>
<dbReference type="InterPro" id="IPR025997">
    <property type="entry name" value="SBP_2_dom"/>
</dbReference>
<evidence type="ECO:0000259" key="5">
    <source>
        <dbReference type="PROSITE" id="PS50932"/>
    </source>
</evidence>
<evidence type="ECO:0000256" key="1">
    <source>
        <dbReference type="ARBA" id="ARBA00022491"/>
    </source>
</evidence>
<dbReference type="Proteomes" id="UP000286317">
    <property type="component" value="Unassembled WGS sequence"/>
</dbReference>
<name>A0A418IDK3_9STAP</name>
<keyword evidence="7" id="KW-1185">Reference proteome</keyword>
<dbReference type="Pfam" id="PF13407">
    <property type="entry name" value="Peripla_BP_4"/>
    <property type="match status" value="1"/>
</dbReference>
<dbReference type="InterPro" id="IPR000843">
    <property type="entry name" value="HTH_LacI"/>
</dbReference>
<evidence type="ECO:0000256" key="2">
    <source>
        <dbReference type="ARBA" id="ARBA00023015"/>
    </source>
</evidence>
<dbReference type="CDD" id="cd01392">
    <property type="entry name" value="HTH_LacI"/>
    <property type="match status" value="1"/>
</dbReference>
<keyword evidence="2" id="KW-0805">Transcription regulation</keyword>
<gene>
    <name evidence="6" type="ORF">BU112_10795</name>
</gene>
<keyword evidence="3" id="KW-0238">DNA-binding</keyword>
<reference evidence="6 7" key="1">
    <citation type="journal article" date="2016" name="Front. Microbiol.">
        <title>Comprehensive Phylogenetic Analysis of Bovine Non-aureus Staphylococci Species Based on Whole-Genome Sequencing.</title>
        <authorList>
            <person name="Naushad S."/>
            <person name="Barkema H.W."/>
            <person name="Luby C."/>
            <person name="Condas L.A."/>
            <person name="Nobrega D.B."/>
            <person name="Carson D.A."/>
            <person name="De Buck J."/>
        </authorList>
    </citation>
    <scope>NUCLEOTIDE SEQUENCE [LARGE SCALE GENOMIC DNA]</scope>
    <source>
        <strain evidence="6 7">SNUC 4554</strain>
    </source>
</reference>
<dbReference type="InterPro" id="IPR010982">
    <property type="entry name" value="Lambda_DNA-bd_dom_sf"/>
</dbReference>
<proteinExistence type="predicted"/>
<dbReference type="Pfam" id="PF00356">
    <property type="entry name" value="LacI"/>
    <property type="match status" value="1"/>
</dbReference>
<evidence type="ECO:0000256" key="3">
    <source>
        <dbReference type="ARBA" id="ARBA00023125"/>
    </source>
</evidence>
<dbReference type="OrthoDB" id="9796186at2"/>
<evidence type="ECO:0000313" key="7">
    <source>
        <dbReference type="Proteomes" id="UP000286317"/>
    </source>
</evidence>
<dbReference type="SMART" id="SM00354">
    <property type="entry name" value="HTH_LACI"/>
    <property type="match status" value="1"/>
</dbReference>
<dbReference type="GO" id="GO:0003700">
    <property type="term" value="F:DNA-binding transcription factor activity"/>
    <property type="evidence" value="ECO:0007669"/>
    <property type="project" value="TreeGrafter"/>
</dbReference>
<dbReference type="Gene3D" id="1.10.260.40">
    <property type="entry name" value="lambda repressor-like DNA-binding domains"/>
    <property type="match status" value="1"/>
</dbReference>
<sequence>MSTIKDVAQLAGCSVATVSRAINNTGYVKAQTRLQIDRAIAELNYQPNEAARTLYKRKSKMIGLLLPDISNPFFTLIARGVEDVAVEHGFQVLIGNSDNDIEKAKAYLTTFISHNCAGMITTALNENIIEKILEPIHMPFVFVDRTNDEITGVSTDHYEGGQRQAELVIEGGCNRALVVHEDLTIDAFEHRVEGIMSIFKEQRINHRTYSAQDLNDKGSFINLIRKQNIDSVICSNDLLAIRVMGILQQHNLQIPKDVQIVGYDNIPFSTMTFPQISTIDQSAYRLGELAMSKLLKLYNRQDYVELEKVAISVIKRSSTRH</sequence>
<dbReference type="Gene3D" id="3.40.50.2300">
    <property type="match status" value="2"/>
</dbReference>
<evidence type="ECO:0000313" key="6">
    <source>
        <dbReference type="EMBL" id="RIM98771.1"/>
    </source>
</evidence>
<dbReference type="PANTHER" id="PTHR30146:SF95">
    <property type="entry name" value="RIBOSE OPERON REPRESSOR"/>
    <property type="match status" value="1"/>
</dbReference>
<keyword evidence="4" id="KW-0804">Transcription</keyword>
<dbReference type="SUPFAM" id="SSF53822">
    <property type="entry name" value="Periplasmic binding protein-like I"/>
    <property type="match status" value="1"/>
</dbReference>
<feature type="domain" description="HTH lacI-type" evidence="5">
    <location>
        <begin position="2"/>
        <end position="56"/>
    </location>
</feature>
<dbReference type="GO" id="GO:0000976">
    <property type="term" value="F:transcription cis-regulatory region binding"/>
    <property type="evidence" value="ECO:0007669"/>
    <property type="project" value="TreeGrafter"/>
</dbReference>
<dbReference type="PANTHER" id="PTHR30146">
    <property type="entry name" value="LACI-RELATED TRANSCRIPTIONAL REPRESSOR"/>
    <property type="match status" value="1"/>
</dbReference>
<dbReference type="PROSITE" id="PS50932">
    <property type="entry name" value="HTH_LACI_2"/>
    <property type="match status" value="1"/>
</dbReference>
<accession>A0A418IDK3</accession>
<dbReference type="EMBL" id="QXUF01000083">
    <property type="protein sequence ID" value="RIM98771.1"/>
    <property type="molecule type" value="Genomic_DNA"/>
</dbReference>
<dbReference type="AlphaFoldDB" id="A0A418IDK3"/>
<protein>
    <submittedName>
        <fullName evidence="6">LacI family transcriptional regulator</fullName>
    </submittedName>
</protein>